<comment type="caution">
    <text evidence="1">The sequence shown here is derived from an EMBL/GenBank/DDBJ whole genome shotgun (WGS) entry which is preliminary data.</text>
</comment>
<dbReference type="Proteomes" id="UP000029549">
    <property type="component" value="Unassembled WGS sequence"/>
</dbReference>
<dbReference type="EMBL" id="AWTP01000182">
    <property type="protein sequence ID" value="KGH01934.1"/>
    <property type="molecule type" value="Genomic_DNA"/>
</dbReference>
<name>A0A0E3BSU3_9BURK</name>
<evidence type="ECO:0000313" key="2">
    <source>
        <dbReference type="Proteomes" id="UP000029549"/>
    </source>
</evidence>
<protein>
    <submittedName>
        <fullName evidence="1">Uncharacterized protein</fullName>
    </submittedName>
</protein>
<organism evidence="1 2">
    <name type="scientific">Comamonas thiooxydans</name>
    <dbReference type="NCBI Taxonomy" id="363952"/>
    <lineage>
        <taxon>Bacteria</taxon>
        <taxon>Pseudomonadati</taxon>
        <taxon>Pseudomonadota</taxon>
        <taxon>Betaproteobacteria</taxon>
        <taxon>Burkholderiales</taxon>
        <taxon>Comamonadaceae</taxon>
        <taxon>Comamonas</taxon>
    </lineage>
</organism>
<evidence type="ECO:0000313" key="1">
    <source>
        <dbReference type="EMBL" id="KGH01934.1"/>
    </source>
</evidence>
<proteinExistence type="predicted"/>
<reference evidence="1 2" key="1">
    <citation type="submission" date="2013-09" db="EMBL/GenBank/DDBJ databases">
        <title>High correlation between genotypes and phenotypes of environmental bacteria Comamonas testosteroni strains.</title>
        <authorList>
            <person name="Liu L."/>
            <person name="Zhu W."/>
            <person name="Xia X."/>
            <person name="Xu B."/>
            <person name="Luo M."/>
            <person name="Wang G."/>
        </authorList>
    </citation>
    <scope>NUCLEOTIDE SEQUENCE [LARGE SCALE GENOMIC DNA]</scope>
    <source>
        <strain evidence="1 2">DF2</strain>
    </source>
</reference>
<gene>
    <name evidence="1" type="ORF">P608_26905</name>
</gene>
<keyword evidence="2" id="KW-1185">Reference proteome</keyword>
<dbReference type="AlphaFoldDB" id="A0A0E3BSU3"/>
<accession>A0A0E3BSU3</accession>
<sequence length="52" mass="5722">MKRNAFHESVHISSSQLSALVGALNALRQLPVKELIASEILNGFKRGRANFT</sequence>